<dbReference type="GO" id="GO:0007165">
    <property type="term" value="P:signal transduction"/>
    <property type="evidence" value="ECO:0007669"/>
    <property type="project" value="TreeGrafter"/>
</dbReference>
<dbReference type="InterPro" id="IPR052612">
    <property type="entry name" value="ANP_Clearance_Receptor"/>
</dbReference>
<feature type="domain" description="Receptor ligand binding region" evidence="5">
    <location>
        <begin position="4"/>
        <end position="167"/>
    </location>
</feature>
<evidence type="ECO:0000256" key="2">
    <source>
        <dbReference type="ARBA" id="ARBA00022692"/>
    </source>
</evidence>
<sequence>LNVAEFDAVARMAGFWNIPIIAYMTASNSLTDKNIYKTLSRISMRSTNSFAEATAALLNHYKWLKVALVTNTGSVAYERVTSFEEVFAIRGISVVKRIMFDENADSAAMRSTGLIHELRNNARIIICVFSSTRQQSREFMSATSSERLQAKEFVFILPWLQDGSRDASPWVGPDGEMQQKIKDQYANAIIVRYLFLFFEYNTCTIVGGGKRLKLMHIAEQQSSKHEITRKRRLPGLRGLARRSNVCNVVGHNARVSVRTGLALIDATPLARQTDQRHSRKRKYSELSIILFSF</sequence>
<dbReference type="GO" id="GO:0038023">
    <property type="term" value="F:signaling receptor activity"/>
    <property type="evidence" value="ECO:0007669"/>
    <property type="project" value="TreeGrafter"/>
</dbReference>
<evidence type="ECO:0000256" key="3">
    <source>
        <dbReference type="ARBA" id="ARBA00022989"/>
    </source>
</evidence>
<protein>
    <submittedName>
        <fullName evidence="6">ANF_receptor domain-containing protein</fullName>
    </submittedName>
</protein>
<evidence type="ECO:0000256" key="4">
    <source>
        <dbReference type="ARBA" id="ARBA00023136"/>
    </source>
</evidence>
<name>A0A0M3J6Z3_ANISI</name>
<dbReference type="InterPro" id="IPR001828">
    <property type="entry name" value="ANF_lig-bd_rcpt"/>
</dbReference>
<dbReference type="Pfam" id="PF01094">
    <property type="entry name" value="ANF_receptor"/>
    <property type="match status" value="1"/>
</dbReference>
<dbReference type="GO" id="GO:0017046">
    <property type="term" value="F:peptide hormone binding"/>
    <property type="evidence" value="ECO:0007669"/>
    <property type="project" value="TreeGrafter"/>
</dbReference>
<keyword evidence="2" id="KW-0812">Transmembrane</keyword>
<organism evidence="6">
    <name type="scientific">Anisakis simplex</name>
    <name type="common">Herring worm</name>
    <dbReference type="NCBI Taxonomy" id="6269"/>
    <lineage>
        <taxon>Eukaryota</taxon>
        <taxon>Metazoa</taxon>
        <taxon>Ecdysozoa</taxon>
        <taxon>Nematoda</taxon>
        <taxon>Chromadorea</taxon>
        <taxon>Rhabditida</taxon>
        <taxon>Spirurina</taxon>
        <taxon>Ascaridomorpha</taxon>
        <taxon>Ascaridoidea</taxon>
        <taxon>Anisakidae</taxon>
        <taxon>Anisakis</taxon>
        <taxon>Anisakis simplex complex</taxon>
    </lineage>
</organism>
<evidence type="ECO:0000313" key="6">
    <source>
        <dbReference type="WBParaSite" id="ASIM_0000333401-mRNA-1"/>
    </source>
</evidence>
<evidence type="ECO:0000256" key="1">
    <source>
        <dbReference type="ARBA" id="ARBA00004370"/>
    </source>
</evidence>
<keyword evidence="4" id="KW-0472">Membrane</keyword>
<dbReference type="InterPro" id="IPR028082">
    <property type="entry name" value="Peripla_BP_I"/>
</dbReference>
<dbReference type="AlphaFoldDB" id="A0A0M3J6Z3"/>
<proteinExistence type="predicted"/>
<dbReference type="SUPFAM" id="SSF53822">
    <property type="entry name" value="Periplasmic binding protein-like I"/>
    <property type="match status" value="1"/>
</dbReference>
<dbReference type="WBParaSite" id="ASIM_0000333401-mRNA-1">
    <property type="protein sequence ID" value="ASIM_0000333401-mRNA-1"/>
    <property type="gene ID" value="ASIM_0000333401"/>
</dbReference>
<keyword evidence="3" id="KW-1133">Transmembrane helix</keyword>
<evidence type="ECO:0000259" key="5">
    <source>
        <dbReference type="Pfam" id="PF01094"/>
    </source>
</evidence>
<reference evidence="6" key="1">
    <citation type="submission" date="2017-02" db="UniProtKB">
        <authorList>
            <consortium name="WormBaseParasite"/>
        </authorList>
    </citation>
    <scope>IDENTIFICATION</scope>
</reference>
<dbReference type="GO" id="GO:0016020">
    <property type="term" value="C:membrane"/>
    <property type="evidence" value="ECO:0007669"/>
    <property type="project" value="UniProtKB-SubCell"/>
</dbReference>
<dbReference type="PANTHER" id="PTHR44755:SF8">
    <property type="entry name" value="RECEPTOR LIGAND BINDING REGION DOMAIN-CONTAINING PROTEIN"/>
    <property type="match status" value="1"/>
</dbReference>
<dbReference type="Gene3D" id="3.40.50.2300">
    <property type="match status" value="2"/>
</dbReference>
<comment type="subcellular location">
    <subcellularLocation>
        <location evidence="1">Membrane</location>
    </subcellularLocation>
</comment>
<accession>A0A0M3J6Z3</accession>
<dbReference type="PANTHER" id="PTHR44755">
    <property type="entry name" value="NATRIURETIC PEPTIDE RECEPTOR 3-RELATED"/>
    <property type="match status" value="1"/>
</dbReference>